<feature type="domain" description="Response regulatory" evidence="2">
    <location>
        <begin position="6"/>
        <end position="117"/>
    </location>
</feature>
<dbReference type="PROSITE" id="PS50110">
    <property type="entry name" value="RESPONSE_REGULATORY"/>
    <property type="match status" value="1"/>
</dbReference>
<proteinExistence type="predicted"/>
<dbReference type="SMART" id="SM00448">
    <property type="entry name" value="REC"/>
    <property type="match status" value="1"/>
</dbReference>
<keyword evidence="1" id="KW-0597">Phosphoprotein</keyword>
<organism evidence="4 6">
    <name type="scientific">Flagellimonas pelagia</name>
    <dbReference type="NCBI Taxonomy" id="2306998"/>
    <lineage>
        <taxon>Bacteria</taxon>
        <taxon>Pseudomonadati</taxon>
        <taxon>Bacteroidota</taxon>
        <taxon>Flavobacteriia</taxon>
        <taxon>Flavobacteriales</taxon>
        <taxon>Flavobacteriaceae</taxon>
        <taxon>Flagellimonas</taxon>
    </lineage>
</organism>
<evidence type="ECO:0000256" key="1">
    <source>
        <dbReference type="PROSITE-ProRule" id="PRU00169"/>
    </source>
</evidence>
<gene>
    <name evidence="4" type="ORF">D2V05_15155</name>
    <name evidence="5" type="ORF">FQ017_15020</name>
</gene>
<dbReference type="PANTHER" id="PTHR37299:SF1">
    <property type="entry name" value="STAGE 0 SPORULATION PROTEIN A HOMOLOG"/>
    <property type="match status" value="1"/>
</dbReference>
<keyword evidence="7" id="KW-1185">Reference proteome</keyword>
<dbReference type="InterPro" id="IPR046947">
    <property type="entry name" value="LytR-like"/>
</dbReference>
<dbReference type="RefSeq" id="WP_119648434.1">
    <property type="nucleotide sequence ID" value="NZ_QXFI01000033.1"/>
</dbReference>
<dbReference type="Proteomes" id="UP000266691">
    <property type="component" value="Unassembled WGS sequence"/>
</dbReference>
<comment type="caution">
    <text evidence="4">The sequence shown here is derived from an EMBL/GenBank/DDBJ whole genome shotgun (WGS) entry which is preliminary data.</text>
</comment>
<dbReference type="SUPFAM" id="SSF52172">
    <property type="entry name" value="CheY-like"/>
    <property type="match status" value="1"/>
</dbReference>
<name>A0A3A1NH33_9FLAO</name>
<dbReference type="OrthoDB" id="2168082at2"/>
<dbReference type="InterPro" id="IPR007492">
    <property type="entry name" value="LytTR_DNA-bd_dom"/>
</dbReference>
<sequence length="247" mass="28859">MAKKLKCIIVDDEPLAREVLQEYVQVIDHLELVCTVENALELDQMLEKQAIDLIFLDIQMPYLTGLDFLKVRHDLPMVIITTAFPNYALDGFRFDVIDYLLKPITFNRFFKAVTKAVRYHSYKSGTQEPTETTTEQAYFFVKCDGRYQKIYTSEILFVKALENYVLIHTTSDKHMSLMPLKTIEENLDTEAFIRVHKSYIVPIAKIRSLENHELILEEGHKIPVSRNYAKQVQDKVLKDKVLKRKEP</sequence>
<dbReference type="GO" id="GO:0003677">
    <property type="term" value="F:DNA binding"/>
    <property type="evidence" value="ECO:0007669"/>
    <property type="project" value="UniProtKB-KW"/>
</dbReference>
<evidence type="ECO:0000259" key="3">
    <source>
        <dbReference type="PROSITE" id="PS50930"/>
    </source>
</evidence>
<dbReference type="GO" id="GO:0000156">
    <property type="term" value="F:phosphorelay response regulator activity"/>
    <property type="evidence" value="ECO:0007669"/>
    <property type="project" value="InterPro"/>
</dbReference>
<reference evidence="5 7" key="2">
    <citation type="submission" date="2019-07" db="EMBL/GenBank/DDBJ databases">
        <title>Draft genome of two Muricauda strains isolated from deep sea.</title>
        <authorList>
            <person name="Sun C."/>
        </authorList>
    </citation>
    <scope>NUCLEOTIDE SEQUENCE [LARGE SCALE GENOMIC DNA]</scope>
    <source>
        <strain evidence="5 7">72</strain>
    </source>
</reference>
<evidence type="ECO:0000313" key="6">
    <source>
        <dbReference type="Proteomes" id="UP000266691"/>
    </source>
</evidence>
<dbReference type="PANTHER" id="PTHR37299">
    <property type="entry name" value="TRANSCRIPTIONAL REGULATOR-RELATED"/>
    <property type="match status" value="1"/>
</dbReference>
<dbReference type="PROSITE" id="PS50930">
    <property type="entry name" value="HTH_LYTTR"/>
    <property type="match status" value="1"/>
</dbReference>
<evidence type="ECO:0000259" key="2">
    <source>
        <dbReference type="PROSITE" id="PS50110"/>
    </source>
</evidence>
<accession>A0A3A1NH33</accession>
<feature type="modified residue" description="4-aspartylphosphate" evidence="1">
    <location>
        <position position="57"/>
    </location>
</feature>
<dbReference type="Pfam" id="PF04397">
    <property type="entry name" value="LytTR"/>
    <property type="match status" value="1"/>
</dbReference>
<dbReference type="AlphaFoldDB" id="A0A3A1NH33"/>
<feature type="domain" description="HTH LytTR-type" evidence="3">
    <location>
        <begin position="139"/>
        <end position="238"/>
    </location>
</feature>
<dbReference type="EMBL" id="QXFI01000033">
    <property type="protein sequence ID" value="RIV42949.1"/>
    <property type="molecule type" value="Genomic_DNA"/>
</dbReference>
<dbReference type="SMART" id="SM00850">
    <property type="entry name" value="LytTR"/>
    <property type="match status" value="1"/>
</dbReference>
<evidence type="ECO:0000313" key="7">
    <source>
        <dbReference type="Proteomes" id="UP000321621"/>
    </source>
</evidence>
<dbReference type="EMBL" id="VNWK01000033">
    <property type="protein sequence ID" value="TXJ92147.1"/>
    <property type="molecule type" value="Genomic_DNA"/>
</dbReference>
<reference evidence="4 6" key="1">
    <citation type="submission" date="2018-08" db="EMBL/GenBank/DDBJ databases">
        <title>Proposal of Muricauda 72 sp.nov. and Muricauda NH166 sp.nov., isolated from seawater.</title>
        <authorList>
            <person name="Cheng H."/>
            <person name="Wu Y.-H."/>
            <person name="Guo L.-L."/>
            <person name="Xu X.-W."/>
        </authorList>
    </citation>
    <scope>NUCLEOTIDE SEQUENCE [LARGE SCALE GENOMIC DNA]</scope>
    <source>
        <strain evidence="4 6">72</strain>
    </source>
</reference>
<dbReference type="InterPro" id="IPR001789">
    <property type="entry name" value="Sig_transdc_resp-reg_receiver"/>
</dbReference>
<dbReference type="Pfam" id="PF00072">
    <property type="entry name" value="Response_reg"/>
    <property type="match status" value="1"/>
</dbReference>
<keyword evidence="4" id="KW-0238">DNA-binding</keyword>
<dbReference type="InterPro" id="IPR011006">
    <property type="entry name" value="CheY-like_superfamily"/>
</dbReference>
<dbReference type="Proteomes" id="UP000321621">
    <property type="component" value="Unassembled WGS sequence"/>
</dbReference>
<evidence type="ECO:0000313" key="4">
    <source>
        <dbReference type="EMBL" id="RIV42949.1"/>
    </source>
</evidence>
<dbReference type="Gene3D" id="2.40.50.1020">
    <property type="entry name" value="LytTr DNA-binding domain"/>
    <property type="match status" value="1"/>
</dbReference>
<dbReference type="Gene3D" id="3.40.50.2300">
    <property type="match status" value="1"/>
</dbReference>
<protein>
    <submittedName>
        <fullName evidence="4">DNA-binding response regulator</fullName>
    </submittedName>
    <submittedName>
        <fullName evidence="5">Response regulator transcription factor</fullName>
    </submittedName>
</protein>
<evidence type="ECO:0000313" key="5">
    <source>
        <dbReference type="EMBL" id="TXJ92147.1"/>
    </source>
</evidence>